<dbReference type="PANTHER" id="PTHR46481">
    <property type="entry name" value="ZINC FINGER BED DOMAIN-CONTAINING PROTEIN 4"/>
    <property type="match status" value="1"/>
</dbReference>
<dbReference type="InterPro" id="IPR012337">
    <property type="entry name" value="RNaseH-like_sf"/>
</dbReference>
<organism evidence="13 14">
    <name type="scientific">Citrus x changshan-huyou</name>
    <dbReference type="NCBI Taxonomy" id="2935761"/>
    <lineage>
        <taxon>Eukaryota</taxon>
        <taxon>Viridiplantae</taxon>
        <taxon>Streptophyta</taxon>
        <taxon>Embryophyta</taxon>
        <taxon>Tracheophyta</taxon>
        <taxon>Spermatophyta</taxon>
        <taxon>Magnoliopsida</taxon>
        <taxon>eudicotyledons</taxon>
        <taxon>Gunneridae</taxon>
        <taxon>Pentapetalae</taxon>
        <taxon>rosids</taxon>
        <taxon>malvids</taxon>
        <taxon>Sapindales</taxon>
        <taxon>Rutaceae</taxon>
        <taxon>Aurantioideae</taxon>
        <taxon>Citrus</taxon>
    </lineage>
</organism>
<keyword evidence="3" id="KW-0479">Metal-binding</keyword>
<evidence type="ECO:0000256" key="7">
    <source>
        <dbReference type="ARBA" id="ARBA00023125"/>
    </source>
</evidence>
<evidence type="ECO:0000259" key="11">
    <source>
        <dbReference type="Pfam" id="PF05699"/>
    </source>
</evidence>
<gene>
    <name evidence="13" type="ORF">WN944_029674</name>
</gene>
<sequence>MVDNVGEVQISDEVQQVSSEEEVSGSKKRKIELRSFVWKHFSKLPGGLRAKCHYYRKSYAAHSNSGTSGLSTHLDRCKVRKKMKAENDAKQQTLVCKKGKGPKGKDDGTAKVIHIGFNREACRMALVKMIIKDELPFRFVEAEGILEFMETCCPKFEVPSRRIITRDILKLYQNEKGLLKSILSANKQRVCITTDTWTSIQMSNFMVVTAHFIDEEWVLHKRILTFTPISNHKGDGIGKLIENCLIDWGIEKLFTITVDNASANTLAIAYVKKKLANWSGNSMVLNGLYMHVRCSAHIINLIVQDGEKLSRGGLMVLDVPTWWNSTYLMLEKAVAFEKAFERLKEDDGHYTNWFDEDESEKRRVGPLIDKDWENAKRLVKCLSIFYHVTLKFSSSLTVTSNNFLNEMWKVYIHLKSLVDSNDFLLNQMGYKMEEKFVKYWGHFFEKVNMLLIVANVLDPRCKLDFVIWCFSSLYDIRKVDELRANIKELLLKLLESYGGESNPNRGERCRAVHDGASSSIESFDPFTQFKKMKESSNDDISGKNDVEKYLSETCESASNPQFDILIWWKLNGSRYPILSQIAKDVLAIPVSTVASESAFSTGGRILDPFRSSLTHKTVESLICTQNWLRSTLLGERTIQPSEEEAEFYELVETEFLRPMQSQEQQQVAEE</sequence>
<feature type="domain" description="BED-type" evidence="10">
    <location>
        <begin position="37"/>
        <end position="77"/>
    </location>
</feature>
<keyword evidence="14" id="KW-1185">Reference proteome</keyword>
<evidence type="ECO:0000256" key="6">
    <source>
        <dbReference type="ARBA" id="ARBA00023015"/>
    </source>
</evidence>
<evidence type="ECO:0000313" key="13">
    <source>
        <dbReference type="EMBL" id="KAK9174637.1"/>
    </source>
</evidence>
<dbReference type="EMBL" id="JBCGBO010000026">
    <property type="protein sequence ID" value="KAK9174637.1"/>
    <property type="molecule type" value="Genomic_DNA"/>
</dbReference>
<evidence type="ECO:0008006" key="15">
    <source>
        <dbReference type="Google" id="ProtNLM"/>
    </source>
</evidence>
<dbReference type="Pfam" id="PF05699">
    <property type="entry name" value="Dimer_Tnp_hAT"/>
    <property type="match status" value="1"/>
</dbReference>
<evidence type="ECO:0000259" key="10">
    <source>
        <dbReference type="Pfam" id="PF02892"/>
    </source>
</evidence>
<dbReference type="Pfam" id="PF02892">
    <property type="entry name" value="zf-BED"/>
    <property type="match status" value="1"/>
</dbReference>
<dbReference type="GO" id="GO:0046983">
    <property type="term" value="F:protein dimerization activity"/>
    <property type="evidence" value="ECO:0007669"/>
    <property type="project" value="InterPro"/>
</dbReference>
<comment type="caution">
    <text evidence="13">The sequence shown here is derived from an EMBL/GenBank/DDBJ whole genome shotgun (WGS) entry which is preliminary data.</text>
</comment>
<feature type="domain" description="HAT C-terminal dimerisation" evidence="11">
    <location>
        <begin position="546"/>
        <end position="628"/>
    </location>
</feature>
<dbReference type="Proteomes" id="UP001428341">
    <property type="component" value="Unassembled WGS sequence"/>
</dbReference>
<evidence type="ECO:0000256" key="3">
    <source>
        <dbReference type="ARBA" id="ARBA00022723"/>
    </source>
</evidence>
<dbReference type="InterPro" id="IPR003656">
    <property type="entry name" value="Znf_BED"/>
</dbReference>
<evidence type="ECO:0000313" key="14">
    <source>
        <dbReference type="Proteomes" id="UP001428341"/>
    </source>
</evidence>
<keyword evidence="8" id="KW-0804">Transcription</keyword>
<keyword evidence="5" id="KW-0862">Zinc</keyword>
<dbReference type="InterPro" id="IPR025525">
    <property type="entry name" value="hAT-like_transposase_RNase-H"/>
</dbReference>
<keyword evidence="9" id="KW-0539">Nucleus</keyword>
<evidence type="ECO:0000256" key="5">
    <source>
        <dbReference type="ARBA" id="ARBA00022833"/>
    </source>
</evidence>
<dbReference type="InterPro" id="IPR052035">
    <property type="entry name" value="ZnF_BED_domain_contain"/>
</dbReference>
<keyword evidence="7" id="KW-0238">DNA-binding</keyword>
<accession>A0AAP0LM95</accession>
<keyword evidence="6" id="KW-0805">Transcription regulation</keyword>
<dbReference type="AlphaFoldDB" id="A0AAP0LM95"/>
<comment type="subcellular location">
    <subcellularLocation>
        <location evidence="1">Nucleus</location>
    </subcellularLocation>
</comment>
<protein>
    <recommendedName>
        <fullName evidence="15">Transposase</fullName>
    </recommendedName>
</protein>
<dbReference type="InterPro" id="IPR008906">
    <property type="entry name" value="HATC_C_dom"/>
</dbReference>
<dbReference type="SUPFAM" id="SSF140996">
    <property type="entry name" value="Hermes dimerisation domain"/>
    <property type="match status" value="1"/>
</dbReference>
<comment type="subunit">
    <text evidence="2">Homodimer.</text>
</comment>
<proteinExistence type="predicted"/>
<evidence type="ECO:0000256" key="9">
    <source>
        <dbReference type="ARBA" id="ARBA00023242"/>
    </source>
</evidence>
<evidence type="ECO:0000256" key="4">
    <source>
        <dbReference type="ARBA" id="ARBA00022771"/>
    </source>
</evidence>
<evidence type="ECO:0000259" key="12">
    <source>
        <dbReference type="Pfam" id="PF14372"/>
    </source>
</evidence>
<evidence type="ECO:0000256" key="8">
    <source>
        <dbReference type="ARBA" id="ARBA00023163"/>
    </source>
</evidence>
<dbReference type="SMART" id="SM00614">
    <property type="entry name" value="ZnF_BED"/>
    <property type="match status" value="1"/>
</dbReference>
<name>A0AAP0LM95_9ROSI</name>
<dbReference type="GO" id="GO:0005634">
    <property type="term" value="C:nucleus"/>
    <property type="evidence" value="ECO:0007669"/>
    <property type="project" value="UniProtKB-SubCell"/>
</dbReference>
<evidence type="ECO:0000256" key="2">
    <source>
        <dbReference type="ARBA" id="ARBA00011738"/>
    </source>
</evidence>
<keyword evidence="4" id="KW-0863">Zinc-finger</keyword>
<evidence type="ECO:0000256" key="1">
    <source>
        <dbReference type="ARBA" id="ARBA00004123"/>
    </source>
</evidence>
<reference evidence="13 14" key="1">
    <citation type="submission" date="2024-05" db="EMBL/GenBank/DDBJ databases">
        <title>Haplotype-resolved chromosome-level genome assembly of Huyou (Citrus changshanensis).</title>
        <authorList>
            <person name="Miao C."/>
            <person name="Chen W."/>
            <person name="Wu Y."/>
            <person name="Wang L."/>
            <person name="Zhao S."/>
            <person name="Grierson D."/>
            <person name="Xu C."/>
            <person name="Chen K."/>
        </authorList>
    </citation>
    <scope>NUCLEOTIDE SEQUENCE [LARGE SCALE GENOMIC DNA]</scope>
    <source>
        <strain evidence="13">01-14</strain>
        <tissue evidence="13">Leaf</tissue>
    </source>
</reference>
<dbReference type="SUPFAM" id="SSF53098">
    <property type="entry name" value="Ribonuclease H-like"/>
    <property type="match status" value="1"/>
</dbReference>
<dbReference type="GO" id="GO:0008270">
    <property type="term" value="F:zinc ion binding"/>
    <property type="evidence" value="ECO:0007669"/>
    <property type="project" value="UniProtKB-KW"/>
</dbReference>
<dbReference type="Pfam" id="PF14372">
    <property type="entry name" value="hAT-like_RNase-H"/>
    <property type="match status" value="1"/>
</dbReference>
<feature type="domain" description="hAT-like transposase RNase-H fold" evidence="12">
    <location>
        <begin position="394"/>
        <end position="490"/>
    </location>
</feature>
<dbReference type="GO" id="GO:0003677">
    <property type="term" value="F:DNA binding"/>
    <property type="evidence" value="ECO:0007669"/>
    <property type="project" value="UniProtKB-KW"/>
</dbReference>
<dbReference type="PANTHER" id="PTHR46481:SF10">
    <property type="entry name" value="ZINC FINGER BED DOMAIN-CONTAINING PROTEIN 39"/>
    <property type="match status" value="1"/>
</dbReference>